<dbReference type="Proteomes" id="UP000319213">
    <property type="component" value="Unassembled WGS sequence"/>
</dbReference>
<protein>
    <submittedName>
        <fullName evidence="2">Uncharacterized protein</fullName>
    </submittedName>
</protein>
<proteinExistence type="predicted"/>
<evidence type="ECO:0000313" key="2">
    <source>
        <dbReference type="EMBL" id="TQM73770.1"/>
    </source>
</evidence>
<evidence type="ECO:0000313" key="3">
    <source>
        <dbReference type="Proteomes" id="UP000319213"/>
    </source>
</evidence>
<keyword evidence="3" id="KW-1185">Reference proteome</keyword>
<reference evidence="2 3" key="1">
    <citation type="submission" date="2019-06" db="EMBL/GenBank/DDBJ databases">
        <title>Sequencing the genomes of 1000 actinobacteria strains.</title>
        <authorList>
            <person name="Klenk H.-P."/>
        </authorList>
    </citation>
    <scope>NUCLEOTIDE SEQUENCE [LARGE SCALE GENOMIC DNA]</scope>
    <source>
        <strain evidence="2 3">DSM 43186</strain>
    </source>
</reference>
<dbReference type="RefSeq" id="WP_142258039.1">
    <property type="nucleotide sequence ID" value="NZ_BMPV01000004.1"/>
</dbReference>
<feature type="chain" id="PRO_5021734516" evidence="1">
    <location>
        <begin position="26"/>
        <end position="149"/>
    </location>
</feature>
<gene>
    <name evidence="2" type="ORF">FHX40_0423</name>
</gene>
<dbReference type="EMBL" id="VFPQ01000001">
    <property type="protein sequence ID" value="TQM73770.1"/>
    <property type="molecule type" value="Genomic_DNA"/>
</dbReference>
<keyword evidence="1" id="KW-0732">Signal</keyword>
<organism evidence="2 3">
    <name type="scientific">Thermopolyspora flexuosa</name>
    <dbReference type="NCBI Taxonomy" id="103836"/>
    <lineage>
        <taxon>Bacteria</taxon>
        <taxon>Bacillati</taxon>
        <taxon>Actinomycetota</taxon>
        <taxon>Actinomycetes</taxon>
        <taxon>Streptosporangiales</taxon>
        <taxon>Streptosporangiaceae</taxon>
        <taxon>Thermopolyspora</taxon>
    </lineage>
</organism>
<evidence type="ECO:0000256" key="1">
    <source>
        <dbReference type="SAM" id="SignalP"/>
    </source>
</evidence>
<feature type="signal peptide" evidence="1">
    <location>
        <begin position="1"/>
        <end position="25"/>
    </location>
</feature>
<accession>A0A543IT68</accession>
<name>A0A543IT68_9ACTN</name>
<comment type="caution">
    <text evidence="2">The sequence shown here is derived from an EMBL/GenBank/DDBJ whole genome shotgun (WGS) entry which is preliminary data.</text>
</comment>
<dbReference type="AlphaFoldDB" id="A0A543IT68"/>
<sequence length="149" mass="16370">MKFKRLASTLAAAAIAGGGALTAMAAPAHADDGWGHDRHGRHGHFIGHGHGHAGAARLCVARSHKKYVKKRGGGKFGRYFGKGKGHYVVKKVATRVVKCGAWAQHHHKHFNHKHFGHKKFDKFDFGHKGFGHKGFGHNKLSWGSDDWGW</sequence>